<gene>
    <name evidence="1" type="ORF">SDC9_163296</name>
</gene>
<sequence>MPAPGLGLTADKVVAVRLPVLAAVMVRLAPAGTRRPAAPLPLVNVFVPLRVRFTVAPDISKAQAEVVPLTSIFTLLRVILAAAPEATEIRSEVGVPLMV</sequence>
<protein>
    <submittedName>
        <fullName evidence="1">Uncharacterized protein</fullName>
    </submittedName>
</protein>
<dbReference type="EMBL" id="VSSQ01062845">
    <property type="protein sequence ID" value="MPN15960.1"/>
    <property type="molecule type" value="Genomic_DNA"/>
</dbReference>
<organism evidence="1">
    <name type="scientific">bioreactor metagenome</name>
    <dbReference type="NCBI Taxonomy" id="1076179"/>
    <lineage>
        <taxon>unclassified sequences</taxon>
        <taxon>metagenomes</taxon>
        <taxon>ecological metagenomes</taxon>
    </lineage>
</organism>
<proteinExistence type="predicted"/>
<dbReference type="AlphaFoldDB" id="A0A645FPQ2"/>
<accession>A0A645FPQ2</accession>
<comment type="caution">
    <text evidence="1">The sequence shown here is derived from an EMBL/GenBank/DDBJ whole genome shotgun (WGS) entry which is preliminary data.</text>
</comment>
<name>A0A645FPQ2_9ZZZZ</name>
<reference evidence="1" key="1">
    <citation type="submission" date="2019-08" db="EMBL/GenBank/DDBJ databases">
        <authorList>
            <person name="Kucharzyk K."/>
            <person name="Murdoch R.W."/>
            <person name="Higgins S."/>
            <person name="Loffler F."/>
        </authorList>
    </citation>
    <scope>NUCLEOTIDE SEQUENCE</scope>
</reference>
<evidence type="ECO:0000313" key="1">
    <source>
        <dbReference type="EMBL" id="MPN15960.1"/>
    </source>
</evidence>